<gene>
    <name evidence="1" type="ORF">NW755_009106</name>
</gene>
<proteinExistence type="predicted"/>
<protein>
    <submittedName>
        <fullName evidence="1">Uncharacterized protein</fullName>
    </submittedName>
</protein>
<accession>A0A9W8R3V3</accession>
<evidence type="ECO:0000313" key="2">
    <source>
        <dbReference type="Proteomes" id="UP001152087"/>
    </source>
</evidence>
<dbReference type="EMBL" id="JAOQAV010000026">
    <property type="protein sequence ID" value="KAJ4184653.1"/>
    <property type="molecule type" value="Genomic_DNA"/>
</dbReference>
<name>A0A9W8R3V3_9HYPO</name>
<dbReference type="Proteomes" id="UP001152087">
    <property type="component" value="Unassembled WGS sequence"/>
</dbReference>
<sequence length="278" mass="31414">MSANEKRKFASADEMQEHVNDLVASGAIVLGDGKRLKVGDDGLLQVTDPDQNPIPMSSCSPRKRLINTVNYLESPDGPKSAGWCKALAKLHQMLEKSDVHGIRLDSRVWDACKSANDEATDDIAYMDILYHRLRYGGMVNEWIDNDYEFYQFPQRACRLLGIENLDSFGWQVWDDGLADQMLEKDLGAYRLIQRGFHYIQETRASEMDCGDHSADKKASKYVKLFRKLESVKAIDAVAETEEFLILERKGKTAKRVQEAKQARKAEATRVKSEGACSD</sequence>
<organism evidence="1 2">
    <name type="scientific">Fusarium falciforme</name>
    <dbReference type="NCBI Taxonomy" id="195108"/>
    <lineage>
        <taxon>Eukaryota</taxon>
        <taxon>Fungi</taxon>
        <taxon>Dikarya</taxon>
        <taxon>Ascomycota</taxon>
        <taxon>Pezizomycotina</taxon>
        <taxon>Sordariomycetes</taxon>
        <taxon>Hypocreomycetidae</taxon>
        <taxon>Hypocreales</taxon>
        <taxon>Nectriaceae</taxon>
        <taxon>Fusarium</taxon>
        <taxon>Fusarium solani species complex</taxon>
    </lineage>
</organism>
<dbReference type="AlphaFoldDB" id="A0A9W8R3V3"/>
<evidence type="ECO:0000313" key="1">
    <source>
        <dbReference type="EMBL" id="KAJ4184653.1"/>
    </source>
</evidence>
<reference evidence="1" key="1">
    <citation type="submission" date="2022-09" db="EMBL/GenBank/DDBJ databases">
        <title>Fusarium specimens isolated from Avocado Roots.</title>
        <authorList>
            <person name="Stajich J."/>
            <person name="Roper C."/>
            <person name="Heimlech-Rivalta G."/>
        </authorList>
    </citation>
    <scope>NUCLEOTIDE SEQUENCE</scope>
    <source>
        <strain evidence="1">A02</strain>
    </source>
</reference>
<keyword evidence="2" id="KW-1185">Reference proteome</keyword>
<dbReference type="OrthoDB" id="5075911at2759"/>
<comment type="caution">
    <text evidence="1">The sequence shown here is derived from an EMBL/GenBank/DDBJ whole genome shotgun (WGS) entry which is preliminary data.</text>
</comment>